<dbReference type="InterPro" id="IPR036388">
    <property type="entry name" value="WH-like_DNA-bd_sf"/>
</dbReference>
<dbReference type="InterPro" id="IPR036390">
    <property type="entry name" value="WH_DNA-bd_sf"/>
</dbReference>
<accession>E1R2P4</accession>
<dbReference type="eggNOG" id="COG1940">
    <property type="taxonomic scope" value="Bacteria"/>
</dbReference>
<evidence type="ECO:0000256" key="1">
    <source>
        <dbReference type="ARBA" id="ARBA00006479"/>
    </source>
</evidence>
<dbReference type="InterPro" id="IPR000600">
    <property type="entry name" value="ROK"/>
</dbReference>
<dbReference type="EMBL" id="CP002116">
    <property type="protein sequence ID" value="ADK80326.1"/>
    <property type="molecule type" value="Genomic_DNA"/>
</dbReference>
<proteinExistence type="inferred from homology"/>
<dbReference type="PANTHER" id="PTHR18964">
    <property type="entry name" value="ROK (REPRESSOR, ORF, KINASE) FAMILY"/>
    <property type="match status" value="1"/>
</dbReference>
<evidence type="ECO:0000313" key="2">
    <source>
        <dbReference type="EMBL" id="ADK80326.1"/>
    </source>
</evidence>
<dbReference type="GO" id="GO:0006355">
    <property type="term" value="P:regulation of DNA-templated transcription"/>
    <property type="evidence" value="ECO:0007669"/>
    <property type="project" value="UniProtKB-ARBA"/>
</dbReference>
<reference evidence="2 3" key="1">
    <citation type="journal article" date="2010" name="Stand. Genomic Sci.">
        <title>Complete genome sequence of Spirochaeta smaragdinae type strain (SEBR 4228).</title>
        <authorList>
            <person name="Mavromatis K."/>
            <person name="Yasawong M."/>
            <person name="Chertkov O."/>
            <person name="Lapidus A."/>
            <person name="Lucas S."/>
            <person name="Nolan M."/>
            <person name="Del Rio T.G."/>
            <person name="Tice H."/>
            <person name="Cheng J.F."/>
            <person name="Pitluck S."/>
            <person name="Liolios K."/>
            <person name="Ivanova N."/>
            <person name="Tapia R."/>
            <person name="Han C."/>
            <person name="Bruce D."/>
            <person name="Goodwin L."/>
            <person name="Pati A."/>
            <person name="Chen A."/>
            <person name="Palaniappan K."/>
            <person name="Land M."/>
            <person name="Hauser L."/>
            <person name="Chang Y.J."/>
            <person name="Jeffries C.D."/>
            <person name="Detter J.C."/>
            <person name="Rohde M."/>
            <person name="Brambilla E."/>
            <person name="Spring S."/>
            <person name="Goker M."/>
            <person name="Sikorski J."/>
            <person name="Woyke T."/>
            <person name="Bristow J."/>
            <person name="Eisen J.A."/>
            <person name="Markowitz V."/>
            <person name="Hugenholtz P."/>
            <person name="Klenk H.P."/>
            <person name="Kyrpides N.C."/>
        </authorList>
    </citation>
    <scope>NUCLEOTIDE SEQUENCE [LARGE SCALE GENOMIC DNA]</scope>
    <source>
        <strain evidence="3">DSM 11293 / JCM 15392 / SEBR 4228</strain>
    </source>
</reference>
<dbReference type="eggNOG" id="COG1846">
    <property type="taxonomic scope" value="Bacteria"/>
</dbReference>
<comment type="similarity">
    <text evidence="1">Belongs to the ROK (NagC/XylR) family.</text>
</comment>
<dbReference type="CDD" id="cd00090">
    <property type="entry name" value="HTH_ARSR"/>
    <property type="match status" value="1"/>
</dbReference>
<sequence length="390" mass="43835">MLMKRTKMINRSRIMREIWINRETSRVEIARSLGLDKSTISHAVNELIEKGVIIESSEGSSGPQGGRKPVHIKLNREYGAVLGVEFRPDSYTAVAVDLEGDIIYSRFERTAIAGEEFTSVVIEILHMLIDELERKEVNLLGIGVGLSGVVNAQNGTIRYSEPFGIDSTFDFFTNIASRFDIPLFIDNDANACVWGELAFHRRKDLKDFIFLLLEFRETGTNEDRDCTKTGKIGVGIGIVINGNVHYGHQYAAGEFRSLFRTEDSVGQFSLTSDEHRRIFDDDAVMNKFLHELGAHAGLLVNVFNMSHIILGGAFDELGPRVKDIFEQEIKKSWPYPYTPDIKKSIWYSSFADRAVAYGAAGMVLNTLFSDLEVMEGTSLMRNLREGLVVF</sequence>
<dbReference type="AlphaFoldDB" id="E1R2P4"/>
<dbReference type="HOGENOM" id="CLU_036604_13_5_12"/>
<dbReference type="Pfam" id="PF00480">
    <property type="entry name" value="ROK"/>
    <property type="match status" value="1"/>
</dbReference>
<dbReference type="CDD" id="cd23763">
    <property type="entry name" value="ASKHA_ATPase_ROK"/>
    <property type="match status" value="1"/>
</dbReference>
<dbReference type="SUPFAM" id="SSF53067">
    <property type="entry name" value="Actin-like ATPase domain"/>
    <property type="match status" value="1"/>
</dbReference>
<dbReference type="PANTHER" id="PTHR18964:SF149">
    <property type="entry name" value="BIFUNCTIONAL UDP-N-ACETYLGLUCOSAMINE 2-EPIMERASE_N-ACETYLMANNOSAMINE KINASE"/>
    <property type="match status" value="1"/>
</dbReference>
<dbReference type="InterPro" id="IPR043129">
    <property type="entry name" value="ATPase_NBD"/>
</dbReference>
<protein>
    <submittedName>
        <fullName evidence="2">ROK family protein</fullName>
    </submittedName>
</protein>
<name>E1R2P4_SEDSS</name>
<dbReference type="Pfam" id="PF13412">
    <property type="entry name" value="HTH_24"/>
    <property type="match status" value="1"/>
</dbReference>
<dbReference type="STRING" id="573413.Spirs_1197"/>
<keyword evidence="3" id="KW-1185">Reference proteome</keyword>
<dbReference type="KEGG" id="ssm:Spirs_1197"/>
<dbReference type="Gene3D" id="1.10.10.10">
    <property type="entry name" value="Winged helix-like DNA-binding domain superfamily/Winged helix DNA-binding domain"/>
    <property type="match status" value="1"/>
</dbReference>
<dbReference type="Proteomes" id="UP000002318">
    <property type="component" value="Chromosome"/>
</dbReference>
<evidence type="ECO:0000313" key="3">
    <source>
        <dbReference type="Proteomes" id="UP000002318"/>
    </source>
</evidence>
<dbReference type="SUPFAM" id="SSF46785">
    <property type="entry name" value="Winged helix' DNA-binding domain"/>
    <property type="match status" value="1"/>
</dbReference>
<dbReference type="Gene3D" id="3.30.420.40">
    <property type="match status" value="3"/>
</dbReference>
<gene>
    <name evidence="2" type="ordered locus">Spirs_1197</name>
</gene>
<dbReference type="OrthoDB" id="369851at2"/>
<dbReference type="InterPro" id="IPR011991">
    <property type="entry name" value="ArsR-like_HTH"/>
</dbReference>
<organism evidence="2 3">
    <name type="scientific">Sediminispirochaeta smaragdinae (strain DSM 11293 / JCM 15392 / SEBR 4228)</name>
    <name type="common">Spirochaeta smaragdinae</name>
    <dbReference type="NCBI Taxonomy" id="573413"/>
    <lineage>
        <taxon>Bacteria</taxon>
        <taxon>Pseudomonadati</taxon>
        <taxon>Spirochaetota</taxon>
        <taxon>Spirochaetia</taxon>
        <taxon>Spirochaetales</taxon>
        <taxon>Spirochaetaceae</taxon>
        <taxon>Sediminispirochaeta</taxon>
    </lineage>
</organism>